<dbReference type="InterPro" id="IPR016193">
    <property type="entry name" value="Cytidine_deaminase-like"/>
</dbReference>
<feature type="domain" description="MGS-like" evidence="10">
    <location>
        <begin position="1"/>
        <end position="138"/>
    </location>
</feature>
<evidence type="ECO:0000256" key="9">
    <source>
        <dbReference type="ARBA" id="ARBA00050687"/>
    </source>
</evidence>
<name>A0A6J7F6W5_9ZZZZ</name>
<evidence type="ECO:0000256" key="1">
    <source>
        <dbReference type="ARBA" id="ARBA00004844"/>
    </source>
</evidence>
<dbReference type="InterPro" id="IPR036914">
    <property type="entry name" value="MGS-like_dom_sf"/>
</dbReference>
<protein>
    <submittedName>
        <fullName evidence="12">Unannotated protein</fullName>
    </submittedName>
</protein>
<comment type="pathway">
    <text evidence="1">Purine metabolism; IMP biosynthesis via de novo pathway; IMP from 5-formamido-1-(5-phospho-D-ribosyl)imidazole-4-carboxamide: step 1/1.</text>
</comment>
<comment type="pathway">
    <text evidence="2">Purine metabolism; IMP biosynthesis via de novo pathway; 5-formamido-1-(5-phospho-D-ribosyl)imidazole-4-carboxamide from 5-amino-1-(5-phospho-D-ribosyl)imidazole-4-carboxamide (10-formyl THF route): step 1/1.</text>
</comment>
<dbReference type="NCBIfam" id="NF002049">
    <property type="entry name" value="PRK00881.1"/>
    <property type="match status" value="1"/>
</dbReference>
<dbReference type="PROSITE" id="PS51855">
    <property type="entry name" value="MGS"/>
    <property type="match status" value="1"/>
</dbReference>
<dbReference type="EMBL" id="CAFBMH010000006">
    <property type="protein sequence ID" value="CAB4891396.1"/>
    <property type="molecule type" value="Genomic_DNA"/>
</dbReference>
<dbReference type="PIRSF" id="PIRSF000414">
    <property type="entry name" value="AICARFT_IMPCHas"/>
    <property type="match status" value="1"/>
</dbReference>
<evidence type="ECO:0000256" key="3">
    <source>
        <dbReference type="ARBA" id="ARBA00007667"/>
    </source>
</evidence>
<dbReference type="FunFam" id="3.40.140.20:FF:000001">
    <property type="entry name" value="Bifunctional purine biosynthesis protein PurH"/>
    <property type="match status" value="1"/>
</dbReference>
<dbReference type="PANTHER" id="PTHR11692">
    <property type="entry name" value="BIFUNCTIONAL PURINE BIOSYNTHESIS PROTEIN PURH"/>
    <property type="match status" value="1"/>
</dbReference>
<dbReference type="CDD" id="cd01421">
    <property type="entry name" value="IMPCH"/>
    <property type="match status" value="1"/>
</dbReference>
<dbReference type="GO" id="GO:0004643">
    <property type="term" value="F:phosphoribosylaminoimidazolecarboxamide formyltransferase activity"/>
    <property type="evidence" value="ECO:0007669"/>
    <property type="project" value="UniProtKB-EC"/>
</dbReference>
<dbReference type="SUPFAM" id="SSF52335">
    <property type="entry name" value="Methylglyoxal synthase-like"/>
    <property type="match status" value="1"/>
</dbReference>
<dbReference type="GO" id="GO:0006189">
    <property type="term" value="P:'de novo' IMP biosynthetic process"/>
    <property type="evidence" value="ECO:0007669"/>
    <property type="project" value="UniProtKB-UniPathway"/>
</dbReference>
<dbReference type="Pfam" id="PF02142">
    <property type="entry name" value="MGS"/>
    <property type="match status" value="1"/>
</dbReference>
<evidence type="ECO:0000256" key="6">
    <source>
        <dbReference type="ARBA" id="ARBA00022801"/>
    </source>
</evidence>
<dbReference type="InterPro" id="IPR011607">
    <property type="entry name" value="MGS-like_dom"/>
</dbReference>
<sequence>MNTHKRALLSAYDKSGIVELAQGLVELGWQLVSSGGTASAIAAAGIPVEDVAAVTGSPIMLGHRVVTLHPKVHGGILADLDDETHLVDLATHGIEPFGLVAVNLYPFTSEPGIELIDIGGPTMVRGAAKNHAHVGVLVDPADYPRVLDELRANGELGADMRRSLARKAFAHTAAYDAAIVTWFDEVDRVAAGDDADPLPTSLHYALDRAQDLRYGENPHQVGARYRHHGRGGWWDTAIQHGGKELSYLNLYDTEAAWRLVQTLGDGPAVAVIKHANPCGVAVHDDITEAYIRAHQCDEISAFGGIVAINRIVPKSLAEALATVFTEVVVAPGFEPDALDVLTKKKNLRVIEAKPPTWPTLDVRSIDGGFLVQTLDRVSLDRANWRVVTERSPSDTEWVDLELAWKVAARVTSNTIVLVKDGQAVGIGAGQQNRRDSGRIAAEKAAGRAQGGACASDAFFPFRDGLDAAAEAGATAIIQPGGSVRDQEVIDAANDYGMAMVFTGERHFRH</sequence>
<evidence type="ECO:0000256" key="8">
    <source>
        <dbReference type="ARBA" id="ARBA00050488"/>
    </source>
</evidence>
<gene>
    <name evidence="11" type="ORF">UFOPK2754_03135</name>
    <name evidence="12" type="ORF">UFOPK3543_00290</name>
</gene>
<dbReference type="Pfam" id="PF01808">
    <property type="entry name" value="AICARFT_IMPCHas"/>
    <property type="match status" value="1"/>
</dbReference>
<dbReference type="InterPro" id="IPR024051">
    <property type="entry name" value="AICAR_Tfase_dup_dom_sf"/>
</dbReference>
<keyword evidence="4" id="KW-0808">Transferase</keyword>
<dbReference type="GO" id="GO:0005829">
    <property type="term" value="C:cytosol"/>
    <property type="evidence" value="ECO:0007669"/>
    <property type="project" value="TreeGrafter"/>
</dbReference>
<reference evidence="12" key="1">
    <citation type="submission" date="2020-05" db="EMBL/GenBank/DDBJ databases">
        <authorList>
            <person name="Chiriac C."/>
            <person name="Salcher M."/>
            <person name="Ghai R."/>
            <person name="Kavagutti S V."/>
        </authorList>
    </citation>
    <scope>NUCLEOTIDE SEQUENCE</scope>
</reference>
<evidence type="ECO:0000259" key="10">
    <source>
        <dbReference type="PROSITE" id="PS51855"/>
    </source>
</evidence>
<dbReference type="Gene3D" id="3.40.140.20">
    <property type="match status" value="2"/>
</dbReference>
<dbReference type="EMBL" id="CAEZYR010000188">
    <property type="protein sequence ID" value="CAB4771843.1"/>
    <property type="molecule type" value="Genomic_DNA"/>
</dbReference>
<dbReference type="PANTHER" id="PTHR11692:SF0">
    <property type="entry name" value="BIFUNCTIONAL PURINE BIOSYNTHESIS PROTEIN ATIC"/>
    <property type="match status" value="1"/>
</dbReference>
<dbReference type="FunFam" id="3.40.50.1380:FF:000001">
    <property type="entry name" value="Bifunctional purine biosynthesis protein PurH"/>
    <property type="match status" value="1"/>
</dbReference>
<dbReference type="SMART" id="SM00798">
    <property type="entry name" value="AICARFT_IMPCHas"/>
    <property type="match status" value="1"/>
</dbReference>
<comment type="catalytic activity">
    <reaction evidence="9">
        <text>IMP + H2O = 5-formamido-1-(5-phospho-D-ribosyl)imidazole-4-carboxamide</text>
        <dbReference type="Rhea" id="RHEA:18445"/>
        <dbReference type="ChEBI" id="CHEBI:15377"/>
        <dbReference type="ChEBI" id="CHEBI:58053"/>
        <dbReference type="ChEBI" id="CHEBI:58467"/>
        <dbReference type="EC" id="3.5.4.10"/>
    </reaction>
</comment>
<dbReference type="SMART" id="SM00851">
    <property type="entry name" value="MGS"/>
    <property type="match status" value="1"/>
</dbReference>
<dbReference type="AlphaFoldDB" id="A0A6J7F6W5"/>
<keyword evidence="6" id="KW-0378">Hydrolase</keyword>
<dbReference type="HAMAP" id="MF_00139">
    <property type="entry name" value="PurH"/>
    <property type="match status" value="1"/>
</dbReference>
<keyword evidence="5" id="KW-0658">Purine biosynthesis</keyword>
<keyword evidence="7" id="KW-0511">Multifunctional enzyme</keyword>
<dbReference type="GO" id="GO:0003937">
    <property type="term" value="F:IMP cyclohydrolase activity"/>
    <property type="evidence" value="ECO:0007669"/>
    <property type="project" value="UniProtKB-EC"/>
</dbReference>
<accession>A0A6J7F6W5</accession>
<dbReference type="SUPFAM" id="SSF53927">
    <property type="entry name" value="Cytidine deaminase-like"/>
    <property type="match status" value="1"/>
</dbReference>
<comment type="catalytic activity">
    <reaction evidence="8">
        <text>(6R)-10-formyltetrahydrofolate + 5-amino-1-(5-phospho-beta-D-ribosyl)imidazole-4-carboxamide = 5-formamido-1-(5-phospho-D-ribosyl)imidazole-4-carboxamide + (6S)-5,6,7,8-tetrahydrofolate</text>
        <dbReference type="Rhea" id="RHEA:22192"/>
        <dbReference type="ChEBI" id="CHEBI:57453"/>
        <dbReference type="ChEBI" id="CHEBI:58467"/>
        <dbReference type="ChEBI" id="CHEBI:58475"/>
        <dbReference type="ChEBI" id="CHEBI:195366"/>
        <dbReference type="EC" id="2.1.2.3"/>
    </reaction>
</comment>
<proteinExistence type="inferred from homology"/>
<comment type="similarity">
    <text evidence="3">Belongs to the PurH family.</text>
</comment>
<evidence type="ECO:0000256" key="2">
    <source>
        <dbReference type="ARBA" id="ARBA00004954"/>
    </source>
</evidence>
<evidence type="ECO:0000256" key="4">
    <source>
        <dbReference type="ARBA" id="ARBA00022679"/>
    </source>
</evidence>
<evidence type="ECO:0000256" key="5">
    <source>
        <dbReference type="ARBA" id="ARBA00022755"/>
    </source>
</evidence>
<dbReference type="UniPathway" id="UPA00074">
    <property type="reaction ID" value="UER00133"/>
</dbReference>
<evidence type="ECO:0000313" key="11">
    <source>
        <dbReference type="EMBL" id="CAB4771843.1"/>
    </source>
</evidence>
<dbReference type="NCBIfam" id="TIGR00355">
    <property type="entry name" value="purH"/>
    <property type="match status" value="1"/>
</dbReference>
<dbReference type="InterPro" id="IPR002695">
    <property type="entry name" value="PurH-like"/>
</dbReference>
<organism evidence="12">
    <name type="scientific">freshwater metagenome</name>
    <dbReference type="NCBI Taxonomy" id="449393"/>
    <lineage>
        <taxon>unclassified sequences</taxon>
        <taxon>metagenomes</taxon>
        <taxon>ecological metagenomes</taxon>
    </lineage>
</organism>
<dbReference type="Gene3D" id="3.40.50.1380">
    <property type="entry name" value="Methylglyoxal synthase-like domain"/>
    <property type="match status" value="1"/>
</dbReference>
<evidence type="ECO:0000256" key="7">
    <source>
        <dbReference type="ARBA" id="ARBA00023268"/>
    </source>
</evidence>
<evidence type="ECO:0000313" key="12">
    <source>
        <dbReference type="EMBL" id="CAB4891396.1"/>
    </source>
</evidence>